<dbReference type="InterPro" id="IPR001142">
    <property type="entry name" value="DUP/COS"/>
</dbReference>
<dbReference type="Pfam" id="PF00674">
    <property type="entry name" value="DUP"/>
    <property type="match status" value="1"/>
</dbReference>
<evidence type="ECO:0000256" key="2">
    <source>
        <dbReference type="SAM" id="Phobius"/>
    </source>
</evidence>
<protein>
    <submittedName>
        <fullName evidence="3">Conserved protein</fullName>
    </submittedName>
</protein>
<dbReference type="OrthoDB" id="4066063at2759"/>
<evidence type="ECO:0000313" key="4">
    <source>
        <dbReference type="Proteomes" id="UP000007060"/>
    </source>
</evidence>
<dbReference type="Proteomes" id="UP000007060">
    <property type="component" value="Unassembled WGS sequence"/>
</dbReference>
<accession>A7A0I0</accession>
<feature type="region of interest" description="Disordered" evidence="1">
    <location>
        <begin position="165"/>
        <end position="190"/>
    </location>
</feature>
<dbReference type="HOGENOM" id="CLU_081384_0_1_1"/>
<keyword evidence="2" id="KW-1133">Transmembrane helix</keyword>
<name>A7A0I0_YEAS7</name>
<dbReference type="AlphaFoldDB" id="A7A0I0"/>
<keyword evidence="2" id="KW-0812">Transmembrane</keyword>
<feature type="transmembrane region" description="Helical" evidence="2">
    <location>
        <begin position="51"/>
        <end position="69"/>
    </location>
</feature>
<feature type="transmembrane region" description="Helical" evidence="2">
    <location>
        <begin position="75"/>
        <end position="98"/>
    </location>
</feature>
<dbReference type="EMBL" id="AAFW02000160">
    <property type="protein sequence ID" value="EDN59775.1"/>
    <property type="molecule type" value="Genomic_DNA"/>
</dbReference>
<organism evidence="3 4">
    <name type="scientific">Saccharomyces cerevisiae (strain YJM789)</name>
    <name type="common">Baker's yeast</name>
    <dbReference type="NCBI Taxonomy" id="307796"/>
    <lineage>
        <taxon>Eukaryota</taxon>
        <taxon>Fungi</taxon>
        <taxon>Dikarya</taxon>
        <taxon>Ascomycota</taxon>
        <taxon>Saccharomycotina</taxon>
        <taxon>Saccharomycetes</taxon>
        <taxon>Saccharomycetales</taxon>
        <taxon>Saccharomycetaceae</taxon>
        <taxon>Saccharomyces</taxon>
    </lineage>
</organism>
<evidence type="ECO:0000256" key="1">
    <source>
        <dbReference type="SAM" id="MobiDB-lite"/>
    </source>
</evidence>
<feature type="compositionally biased region" description="Polar residues" evidence="1">
    <location>
        <begin position="180"/>
        <end position="190"/>
    </location>
</feature>
<evidence type="ECO:0000313" key="3">
    <source>
        <dbReference type="EMBL" id="EDN59775.1"/>
    </source>
</evidence>
<keyword evidence="2" id="KW-0472">Membrane</keyword>
<comment type="caution">
    <text evidence="3">The sequence shown here is derived from an EMBL/GenBank/DDBJ whole genome shotgun (WGS) entry which is preliminary data.</text>
</comment>
<reference evidence="3 4" key="1">
    <citation type="journal article" date="2007" name="Proc. Natl. Acad. Sci. U.S.A.">
        <title>Genome sequencing and comparative analysis of Saccharomyces cerevisiae strain YJM789.</title>
        <authorList>
            <person name="Wei W."/>
            <person name="McCusker J.H."/>
            <person name="Hyman R.W."/>
            <person name="Jones T."/>
            <person name="Ning Y."/>
            <person name="Cao Z."/>
            <person name="Gu Z."/>
            <person name="Bruno D."/>
            <person name="Miranda M."/>
            <person name="Nguyen M."/>
            <person name="Wilhelmy J."/>
            <person name="Komp C."/>
            <person name="Tamse R."/>
            <person name="Wang X."/>
            <person name="Jia P."/>
            <person name="Luedi P."/>
            <person name="Oefner P.J."/>
            <person name="David L."/>
            <person name="Dietrich F.S."/>
            <person name="Li Y."/>
            <person name="Davis R.W."/>
            <person name="Steinmetz L.M."/>
        </authorList>
    </citation>
    <scope>NUCLEOTIDE SEQUENCE [LARGE SCALE GENOMIC DNA]</scope>
    <source>
        <strain evidence="3 4">YJM789</strain>
    </source>
</reference>
<sequence>MQASSENANTKLDTLSEPSAHLIEENVALPEDTFRSYLSYLLYEMAHYKPIMVLLSVIATLGVLITLFHNNDTCSIIFGISLFISSLVLLMALIAMSVRISDRDFIIKLLLEVITRKPAGKGWRTVAYNMNQYLFHEGLWYTPYYFYCGRKCQYFFNSLIETKKPNTESGSPTEDEENTQPDTQPDTSPNEALDEVLRYYFCIPDPNLEAYFVKAAEADQEAQHEYWRKQYPEAALP</sequence>
<proteinExistence type="predicted"/>
<gene>
    <name evidence="3" type="ORF">SCY_0091</name>
</gene>